<dbReference type="InterPro" id="IPR037401">
    <property type="entry name" value="SnoaL-like"/>
</dbReference>
<name>A0A1G9GQ67_9HYPH</name>
<keyword evidence="8" id="KW-1185">Reference proteome</keyword>
<organism evidence="7 8">
    <name type="scientific">Mesorhizobium muleiense</name>
    <dbReference type="NCBI Taxonomy" id="1004279"/>
    <lineage>
        <taxon>Bacteria</taxon>
        <taxon>Pseudomonadati</taxon>
        <taxon>Pseudomonadota</taxon>
        <taxon>Alphaproteobacteria</taxon>
        <taxon>Hyphomicrobiales</taxon>
        <taxon>Phyllobacteriaceae</taxon>
        <taxon>Mesorhizobium</taxon>
    </lineage>
</organism>
<dbReference type="PANTHER" id="PTHR36923:SF3">
    <property type="entry name" value="FERREDOXIN"/>
    <property type="match status" value="1"/>
</dbReference>
<evidence type="ECO:0000256" key="3">
    <source>
        <dbReference type="ARBA" id="ARBA00022982"/>
    </source>
</evidence>
<dbReference type="GO" id="GO:0051536">
    <property type="term" value="F:iron-sulfur cluster binding"/>
    <property type="evidence" value="ECO:0007669"/>
    <property type="project" value="UniProtKB-KW"/>
</dbReference>
<dbReference type="InterPro" id="IPR032710">
    <property type="entry name" value="NTF2-like_dom_sf"/>
</dbReference>
<accession>A0A1G9GQ67</accession>
<proteinExistence type="predicted"/>
<keyword evidence="5" id="KW-0411">Iron-sulfur</keyword>
<dbReference type="Gene3D" id="3.30.70.20">
    <property type="match status" value="1"/>
</dbReference>
<dbReference type="Gene3D" id="3.10.450.50">
    <property type="match status" value="1"/>
</dbReference>
<dbReference type="Pfam" id="PF13459">
    <property type="entry name" value="Fer4_15"/>
    <property type="match status" value="1"/>
</dbReference>
<sequence>MRVIVHKARCQGHARCLARAPRVFKLDDDGYILPGDIDVADGEQLLASQGVRACPEQALEVDEPPANSIVERDTRKVQTGVGKDKTIIQFATEPVDHAKITELRDREAIRNCLYRYCRGIDRADEAALRSAYWPEAYDRHGPYCGPAEDFIQFALGLPGQRNIHQITNSLIDFISSAEAAVESYFTALQRGPDTDQEIRQTLLCGRYCDLFQKRQDEWRIAERTVVYDWVEEQIPPAILEADRFGRRQPIGAPHPDDPIYQLLKRHIPTDQDGVEGPQLGAA</sequence>
<dbReference type="EMBL" id="FNEE01000025">
    <property type="protein sequence ID" value="SDL02840.1"/>
    <property type="molecule type" value="Genomic_DNA"/>
</dbReference>
<gene>
    <name evidence="7" type="ORF">SAMN05428953_12548</name>
</gene>
<evidence type="ECO:0000256" key="4">
    <source>
        <dbReference type="ARBA" id="ARBA00023004"/>
    </source>
</evidence>
<evidence type="ECO:0000259" key="6">
    <source>
        <dbReference type="Pfam" id="PF13577"/>
    </source>
</evidence>
<evidence type="ECO:0000313" key="7">
    <source>
        <dbReference type="EMBL" id="SDL02840.1"/>
    </source>
</evidence>
<evidence type="ECO:0000313" key="8">
    <source>
        <dbReference type="Proteomes" id="UP000198894"/>
    </source>
</evidence>
<dbReference type="AlphaFoldDB" id="A0A1G9GQ67"/>
<evidence type="ECO:0000256" key="2">
    <source>
        <dbReference type="ARBA" id="ARBA00022723"/>
    </source>
</evidence>
<dbReference type="Proteomes" id="UP000198894">
    <property type="component" value="Unassembled WGS sequence"/>
</dbReference>
<dbReference type="PANTHER" id="PTHR36923">
    <property type="entry name" value="FERREDOXIN"/>
    <property type="match status" value="1"/>
</dbReference>
<dbReference type="CDD" id="cd00531">
    <property type="entry name" value="NTF2_like"/>
    <property type="match status" value="1"/>
</dbReference>
<feature type="domain" description="SnoaL-like" evidence="6">
    <location>
        <begin position="102"/>
        <end position="224"/>
    </location>
</feature>
<reference evidence="8" key="1">
    <citation type="submission" date="2016-10" db="EMBL/GenBank/DDBJ databases">
        <authorList>
            <person name="Varghese N."/>
            <person name="Submissions S."/>
        </authorList>
    </citation>
    <scope>NUCLEOTIDE SEQUENCE [LARGE SCALE GENOMIC DNA]</scope>
    <source>
        <strain evidence="8">CGMCC 1.11022</strain>
    </source>
</reference>
<dbReference type="SUPFAM" id="SSF54862">
    <property type="entry name" value="4Fe-4S ferredoxins"/>
    <property type="match status" value="1"/>
</dbReference>
<dbReference type="SUPFAM" id="SSF54427">
    <property type="entry name" value="NTF2-like"/>
    <property type="match status" value="1"/>
</dbReference>
<dbReference type="GO" id="GO:0046872">
    <property type="term" value="F:metal ion binding"/>
    <property type="evidence" value="ECO:0007669"/>
    <property type="project" value="UniProtKB-KW"/>
</dbReference>
<dbReference type="InterPro" id="IPR051269">
    <property type="entry name" value="Fe-S_cluster_ET"/>
</dbReference>
<evidence type="ECO:0000256" key="5">
    <source>
        <dbReference type="ARBA" id="ARBA00023014"/>
    </source>
</evidence>
<dbReference type="Pfam" id="PF13577">
    <property type="entry name" value="SnoaL_4"/>
    <property type="match status" value="1"/>
</dbReference>
<keyword evidence="3" id="KW-0249">Electron transport</keyword>
<keyword evidence="4" id="KW-0408">Iron</keyword>
<evidence type="ECO:0000256" key="1">
    <source>
        <dbReference type="ARBA" id="ARBA00022448"/>
    </source>
</evidence>
<keyword evidence="2" id="KW-0479">Metal-binding</keyword>
<keyword evidence="1" id="KW-0813">Transport</keyword>
<protein>
    <submittedName>
        <fullName evidence="7">Ferredoxin</fullName>
    </submittedName>
</protein>